<dbReference type="PANTHER" id="PTHR35848">
    <property type="entry name" value="OXALATE-BINDING PROTEIN"/>
    <property type="match status" value="1"/>
</dbReference>
<dbReference type="RefSeq" id="WP_159072482.1">
    <property type="nucleotide sequence ID" value="NZ_CP022685.1"/>
</dbReference>
<protein>
    <recommendedName>
        <fullName evidence="2">Cupin type-2 domain-containing protein</fullName>
    </recommendedName>
</protein>
<dbReference type="EMBL" id="CP022685">
    <property type="protein sequence ID" value="ATL25721.1"/>
    <property type="molecule type" value="Genomic_DNA"/>
</dbReference>
<accession>A0A291Q1W4</accession>
<dbReference type="InterPro" id="IPR013096">
    <property type="entry name" value="Cupin_2"/>
</dbReference>
<keyword evidence="1" id="KW-0479">Metal-binding</keyword>
<reference evidence="3 4" key="1">
    <citation type="submission" date="2017-08" db="EMBL/GenBank/DDBJ databases">
        <title>Complete Genome Sequence of Streptomyces formicae KY5, the formicamycin producer.</title>
        <authorList>
            <person name="Holmes N.A."/>
            <person name="Devine R."/>
            <person name="Qin Z."/>
            <person name="Seipke R.F."/>
            <person name="Wilkinson B."/>
            <person name="Hutchings M.I."/>
        </authorList>
    </citation>
    <scope>NUCLEOTIDE SEQUENCE [LARGE SCALE GENOMIC DNA]</scope>
    <source>
        <strain evidence="3 4">KY5</strain>
    </source>
</reference>
<dbReference type="GO" id="GO:0046872">
    <property type="term" value="F:metal ion binding"/>
    <property type="evidence" value="ECO:0007669"/>
    <property type="project" value="UniProtKB-KW"/>
</dbReference>
<name>A0A291Q1W4_9ACTN</name>
<dbReference type="SUPFAM" id="SSF51182">
    <property type="entry name" value="RmlC-like cupins"/>
    <property type="match status" value="1"/>
</dbReference>
<evidence type="ECO:0000313" key="4">
    <source>
        <dbReference type="Proteomes" id="UP000221011"/>
    </source>
</evidence>
<evidence type="ECO:0000313" key="3">
    <source>
        <dbReference type="EMBL" id="ATL25721.1"/>
    </source>
</evidence>
<evidence type="ECO:0000256" key="1">
    <source>
        <dbReference type="ARBA" id="ARBA00022723"/>
    </source>
</evidence>
<dbReference type="Gene3D" id="2.60.120.10">
    <property type="entry name" value="Jelly Rolls"/>
    <property type="match status" value="1"/>
</dbReference>
<dbReference type="Proteomes" id="UP000221011">
    <property type="component" value="Chromosome"/>
</dbReference>
<dbReference type="AlphaFoldDB" id="A0A291Q1W4"/>
<organism evidence="3 4">
    <name type="scientific">Streptomyces formicae</name>
    <dbReference type="NCBI Taxonomy" id="1616117"/>
    <lineage>
        <taxon>Bacteria</taxon>
        <taxon>Bacillati</taxon>
        <taxon>Actinomycetota</taxon>
        <taxon>Actinomycetes</taxon>
        <taxon>Kitasatosporales</taxon>
        <taxon>Streptomycetaceae</taxon>
        <taxon>Streptomyces</taxon>
    </lineage>
</organism>
<dbReference type="InterPro" id="IPR014710">
    <property type="entry name" value="RmlC-like_jellyroll"/>
</dbReference>
<proteinExistence type="predicted"/>
<evidence type="ECO:0000259" key="2">
    <source>
        <dbReference type="Pfam" id="PF07883"/>
    </source>
</evidence>
<sequence length="256" mass="26576">MHGDLQVSHLGTPSDVYGVHGAAGRTQWRSLAAGRALRGPYEAVEWACVPPGGISGEHRHTRTEEMYILLTGEGEALLNGAPHPVRAGELILTGLGATHALRNTGSVDLSWLTLEVPAHRTISTAHAAPGGREGEENMPVPPPGRTAVVSLDERKDVDPRPVLQGPLRRVRHLVVAPGAEEKFSGAGQEHSVFVRSGTGVALSGASRVPVRADTAVTTSLGEDLVVTAGAEGLDLICATFVVDAASGDAPGAEGER</sequence>
<gene>
    <name evidence="3" type="ORF">KY5_0703</name>
</gene>
<dbReference type="Pfam" id="PF07883">
    <property type="entry name" value="Cupin_2"/>
    <property type="match status" value="1"/>
</dbReference>
<dbReference type="InterPro" id="IPR051610">
    <property type="entry name" value="GPI/OXD"/>
</dbReference>
<feature type="domain" description="Cupin type-2" evidence="2">
    <location>
        <begin position="47"/>
        <end position="113"/>
    </location>
</feature>
<dbReference type="KEGG" id="sfk:KY5_0703"/>
<dbReference type="InterPro" id="IPR011051">
    <property type="entry name" value="RmlC_Cupin_sf"/>
</dbReference>
<keyword evidence="4" id="KW-1185">Reference proteome</keyword>
<dbReference type="PANTHER" id="PTHR35848:SF6">
    <property type="entry name" value="CUPIN TYPE-2 DOMAIN-CONTAINING PROTEIN"/>
    <property type="match status" value="1"/>
</dbReference>